<keyword evidence="3" id="KW-1185">Reference proteome</keyword>
<accession>A0AAE0A4I1</accession>
<proteinExistence type="predicted"/>
<protein>
    <submittedName>
        <fullName evidence="2">Uncharacterized protein</fullName>
    </submittedName>
</protein>
<evidence type="ECO:0000256" key="1">
    <source>
        <dbReference type="SAM" id="MobiDB-lite"/>
    </source>
</evidence>
<dbReference type="InterPro" id="IPR036770">
    <property type="entry name" value="Ankyrin_rpt-contain_sf"/>
</dbReference>
<sequence>MKRASISRHVEDLEGKINQLLEALSTTQMITKHCKLSRENTISQHVEGLEGKINQLLEALFTTQMITDHFKLNQENNDMERASISHHVEDFETIKRTEKDCLKERTEERMKTSNVDIGRYRPLIKAMQENNVKDQKDFIDKDPGAVKAEIDEFGNTVFHLFIQQSFNSETVKLLKVLVSKVLMVDSPETLEKENVNGLTALDTAASAGNTEAVKVFVKTFKRLFSKEEEKLDMIPVLLSAASWGRKETVRYLLPMTDLTDDSESGAWLLKKLIESNLYGIALGVLKHYPKLALREGNNRWNEIVQMLSEKYLAFASGIRLGFWENLIYHYIPLKDDEDRVAWPIGDSEDDDEEKQNPKCSTNCSEEFPTLPQIASTIDALKKSLYIVLWPLWNALYLVLYCSTKHQRHT</sequence>
<name>A0AAE0A4I1_9ROSI</name>
<comment type="caution">
    <text evidence="2">The sequence shown here is derived from an EMBL/GenBank/DDBJ whole genome shotgun (WGS) entry which is preliminary data.</text>
</comment>
<evidence type="ECO:0000313" key="3">
    <source>
        <dbReference type="Proteomes" id="UP001281410"/>
    </source>
</evidence>
<feature type="region of interest" description="Disordered" evidence="1">
    <location>
        <begin position="342"/>
        <end position="362"/>
    </location>
</feature>
<reference evidence="2" key="1">
    <citation type="journal article" date="2023" name="Plant J.">
        <title>Genome sequences and population genomics provide insights into the demographic history, inbreeding, and mutation load of two 'living fossil' tree species of Dipteronia.</title>
        <authorList>
            <person name="Feng Y."/>
            <person name="Comes H.P."/>
            <person name="Chen J."/>
            <person name="Zhu S."/>
            <person name="Lu R."/>
            <person name="Zhang X."/>
            <person name="Li P."/>
            <person name="Qiu J."/>
            <person name="Olsen K.M."/>
            <person name="Qiu Y."/>
        </authorList>
    </citation>
    <scope>NUCLEOTIDE SEQUENCE</scope>
    <source>
        <strain evidence="2">NBL</strain>
    </source>
</reference>
<dbReference type="Gene3D" id="1.25.40.20">
    <property type="entry name" value="Ankyrin repeat-containing domain"/>
    <property type="match status" value="1"/>
</dbReference>
<dbReference type="SUPFAM" id="SSF48403">
    <property type="entry name" value="Ankyrin repeat"/>
    <property type="match status" value="1"/>
</dbReference>
<dbReference type="PANTHER" id="PTHR47303">
    <property type="match status" value="1"/>
</dbReference>
<dbReference type="PANTHER" id="PTHR47303:SF1">
    <property type="entry name" value="NF-KAPPA-B INHIBITOR BETA"/>
    <property type="match status" value="1"/>
</dbReference>
<evidence type="ECO:0000313" key="2">
    <source>
        <dbReference type="EMBL" id="KAK3200509.1"/>
    </source>
</evidence>
<dbReference type="AlphaFoldDB" id="A0AAE0A4I1"/>
<gene>
    <name evidence="2" type="ORF">Dsin_023924</name>
</gene>
<organism evidence="2 3">
    <name type="scientific">Dipteronia sinensis</name>
    <dbReference type="NCBI Taxonomy" id="43782"/>
    <lineage>
        <taxon>Eukaryota</taxon>
        <taxon>Viridiplantae</taxon>
        <taxon>Streptophyta</taxon>
        <taxon>Embryophyta</taxon>
        <taxon>Tracheophyta</taxon>
        <taxon>Spermatophyta</taxon>
        <taxon>Magnoliopsida</taxon>
        <taxon>eudicotyledons</taxon>
        <taxon>Gunneridae</taxon>
        <taxon>Pentapetalae</taxon>
        <taxon>rosids</taxon>
        <taxon>malvids</taxon>
        <taxon>Sapindales</taxon>
        <taxon>Sapindaceae</taxon>
        <taxon>Hippocastanoideae</taxon>
        <taxon>Acereae</taxon>
        <taxon>Dipteronia</taxon>
    </lineage>
</organism>
<dbReference type="EMBL" id="JANJYJ010000007">
    <property type="protein sequence ID" value="KAK3200509.1"/>
    <property type="molecule type" value="Genomic_DNA"/>
</dbReference>
<dbReference type="Proteomes" id="UP001281410">
    <property type="component" value="Unassembled WGS sequence"/>
</dbReference>